<gene>
    <name evidence="9" type="primary">LOC107067491</name>
</gene>
<dbReference type="Pfam" id="PF02911">
    <property type="entry name" value="Formyl_trans_C"/>
    <property type="match status" value="1"/>
</dbReference>
<dbReference type="Proteomes" id="UP000694924">
    <property type="component" value="Unplaced"/>
</dbReference>
<dbReference type="InterPro" id="IPR005793">
    <property type="entry name" value="Formyl_trans_C"/>
</dbReference>
<dbReference type="SUPFAM" id="SSF50486">
    <property type="entry name" value="FMT C-terminal domain-like"/>
    <property type="match status" value="1"/>
</dbReference>
<dbReference type="NCBIfam" id="TIGR00460">
    <property type="entry name" value="fmt"/>
    <property type="match status" value="1"/>
</dbReference>
<dbReference type="Pfam" id="PF00551">
    <property type="entry name" value="Formyl_trans_N"/>
    <property type="match status" value="1"/>
</dbReference>
<dbReference type="CDD" id="cd08704">
    <property type="entry name" value="Met_tRNA_FMT_C"/>
    <property type="match status" value="1"/>
</dbReference>
<dbReference type="InterPro" id="IPR005794">
    <property type="entry name" value="Fmt"/>
</dbReference>
<keyword evidence="5" id="KW-0648">Protein biosynthesis</keyword>
<dbReference type="SUPFAM" id="SSF53328">
    <property type="entry name" value="Formyltransferase"/>
    <property type="match status" value="1"/>
</dbReference>
<feature type="domain" description="Formyl transferase N-terminal" evidence="6">
    <location>
        <begin position="112"/>
        <end position="210"/>
    </location>
</feature>
<organism evidence="8 9">
    <name type="scientific">Polistes dominula</name>
    <name type="common">European paper wasp</name>
    <name type="synonym">Vespa dominula</name>
    <dbReference type="NCBI Taxonomy" id="743375"/>
    <lineage>
        <taxon>Eukaryota</taxon>
        <taxon>Metazoa</taxon>
        <taxon>Ecdysozoa</taxon>
        <taxon>Arthropoda</taxon>
        <taxon>Hexapoda</taxon>
        <taxon>Insecta</taxon>
        <taxon>Pterygota</taxon>
        <taxon>Neoptera</taxon>
        <taxon>Endopterygota</taxon>
        <taxon>Hymenoptera</taxon>
        <taxon>Apocrita</taxon>
        <taxon>Aculeata</taxon>
        <taxon>Vespoidea</taxon>
        <taxon>Vespidae</taxon>
        <taxon>Polistinae</taxon>
        <taxon>Polistini</taxon>
        <taxon>Polistes</taxon>
    </lineage>
</organism>
<dbReference type="InterPro" id="IPR036477">
    <property type="entry name" value="Formyl_transf_N_sf"/>
</dbReference>
<comment type="similarity">
    <text evidence="1">Belongs to the Fmt family.</text>
</comment>
<keyword evidence="8" id="KW-1185">Reference proteome</keyword>
<protein>
    <recommendedName>
        <fullName evidence="3">Methionyl-tRNA formyltransferase, mitochondrial</fullName>
        <ecNumber evidence="2">2.1.2.9</ecNumber>
    </recommendedName>
</protein>
<dbReference type="InterPro" id="IPR011034">
    <property type="entry name" value="Formyl_transferase-like_C_sf"/>
</dbReference>
<evidence type="ECO:0000256" key="2">
    <source>
        <dbReference type="ARBA" id="ARBA00012261"/>
    </source>
</evidence>
<accession>A0ABM1IEC0</accession>
<dbReference type="InterPro" id="IPR044135">
    <property type="entry name" value="Met-tRNA-FMT_C"/>
</dbReference>
<feature type="domain" description="Formyl transferase C-terminal" evidence="7">
    <location>
        <begin position="239"/>
        <end position="339"/>
    </location>
</feature>
<dbReference type="CDD" id="cd08646">
    <property type="entry name" value="FMT_core_Met-tRNA-FMT_N"/>
    <property type="match status" value="1"/>
</dbReference>
<dbReference type="Gene3D" id="3.40.50.12230">
    <property type="match status" value="1"/>
</dbReference>
<keyword evidence="4" id="KW-0808">Transferase</keyword>
<dbReference type="PANTHER" id="PTHR11138:SF5">
    <property type="entry name" value="METHIONYL-TRNA FORMYLTRANSFERASE, MITOCHONDRIAL"/>
    <property type="match status" value="1"/>
</dbReference>
<evidence type="ECO:0000256" key="5">
    <source>
        <dbReference type="ARBA" id="ARBA00022917"/>
    </source>
</evidence>
<dbReference type="GeneID" id="107067491"/>
<dbReference type="InterPro" id="IPR041711">
    <property type="entry name" value="Met-tRNA-FMT_N"/>
</dbReference>
<evidence type="ECO:0000256" key="1">
    <source>
        <dbReference type="ARBA" id="ARBA00010699"/>
    </source>
</evidence>
<dbReference type="EC" id="2.1.2.9" evidence="2"/>
<proteinExistence type="inferred from homology"/>
<evidence type="ECO:0000313" key="8">
    <source>
        <dbReference type="Proteomes" id="UP000694924"/>
    </source>
</evidence>
<name>A0ABM1IEC0_POLDO</name>
<evidence type="ECO:0000256" key="4">
    <source>
        <dbReference type="ARBA" id="ARBA00022679"/>
    </source>
</evidence>
<dbReference type="RefSeq" id="XP_015178557.1">
    <property type="nucleotide sequence ID" value="XM_015323071.1"/>
</dbReference>
<reference evidence="9" key="1">
    <citation type="submission" date="2025-08" db="UniProtKB">
        <authorList>
            <consortium name="RefSeq"/>
        </authorList>
    </citation>
    <scope>IDENTIFICATION</scope>
    <source>
        <tissue evidence="9">Whole body</tissue>
    </source>
</reference>
<evidence type="ECO:0000256" key="3">
    <source>
        <dbReference type="ARBA" id="ARBA00014185"/>
    </source>
</evidence>
<dbReference type="PANTHER" id="PTHR11138">
    <property type="entry name" value="METHIONYL-TRNA FORMYLTRANSFERASE"/>
    <property type="match status" value="1"/>
</dbReference>
<evidence type="ECO:0000313" key="9">
    <source>
        <dbReference type="RefSeq" id="XP_015178557.1"/>
    </source>
</evidence>
<dbReference type="InterPro" id="IPR002376">
    <property type="entry name" value="Formyl_transf_N"/>
</dbReference>
<evidence type="ECO:0000259" key="6">
    <source>
        <dbReference type="Pfam" id="PF00551"/>
    </source>
</evidence>
<sequence>MFIKTCRMKYKYFDLKQILRSSFKILKLSKREVHAVPKEGPWSVLFFGVDDFSLESLKGLHKQYKLKTLCRLEVVTTEQNRKHEIRNYAIQHGITMRTWPVTFDIKDFHIGVVVSFGHLIPKHIINSFPLGMLNVHGSLLPKWRGASPVTYALKNGDTHTGVTIMNILPKKFDIGEIIAQEQTSIHPDETLPELRSKLAKIGANLLIETIQKLPSILSNGRPQNEKEATYAPKFTSKISLIKWDEMSAIDIYNLQRALIGLYPLTTKFHDKTIKLLDIRKIDKPSKLSNLEPNIPGVAIFDKINKILMVRCKNDSWISVAKLRIPGHRLMSANDFNNGFILGQKQKMIVFQ</sequence>
<evidence type="ECO:0000259" key="7">
    <source>
        <dbReference type="Pfam" id="PF02911"/>
    </source>
</evidence>